<dbReference type="AlphaFoldDB" id="B0VIT0"/>
<proteinExistence type="predicted"/>
<accession>B0VIT0</accession>
<dbReference type="STRING" id="459349.CLOAM0076"/>
<dbReference type="HOGENOM" id="CLU_3151058_0_0_0"/>
<reference evidence="1 2" key="1">
    <citation type="journal article" date="2008" name="J. Bacteriol.">
        <title>'Candidatus Cloacamonas acidaminovorans': genome sequence reconstruction provides a first glimpse of a new bacterial division.</title>
        <authorList>
            <person name="Pelletier E."/>
            <person name="Kreimeyer A."/>
            <person name="Bocs S."/>
            <person name="Rouy Z."/>
            <person name="Gyapay G."/>
            <person name="Chouari R."/>
            <person name="Riviere D."/>
            <person name="Ganesan A."/>
            <person name="Daegelen P."/>
            <person name="Sghir A."/>
            <person name="Cohen G.N."/>
            <person name="Medigue C."/>
            <person name="Weissenbach J."/>
            <person name="Le Paslier D."/>
        </authorList>
    </citation>
    <scope>NUCLEOTIDE SEQUENCE [LARGE SCALE GENOMIC DNA]</scope>
    <source>
        <strain evidence="2">Evry</strain>
    </source>
</reference>
<dbReference type="Proteomes" id="UP000002019">
    <property type="component" value="Chromosome"/>
</dbReference>
<evidence type="ECO:0000313" key="2">
    <source>
        <dbReference type="Proteomes" id="UP000002019"/>
    </source>
</evidence>
<dbReference type="KEGG" id="caci:CLOAM0076"/>
<protein>
    <submittedName>
        <fullName evidence="1">Uncharacterized protein</fullName>
    </submittedName>
</protein>
<keyword evidence="2" id="KW-1185">Reference proteome</keyword>
<organism evidence="1 2">
    <name type="scientific">Cloacimonas acidaminovorans (strain Evry)</name>
    <dbReference type="NCBI Taxonomy" id="459349"/>
    <lineage>
        <taxon>Bacteria</taxon>
        <taxon>Pseudomonadati</taxon>
        <taxon>Candidatus Cloacimonadota</taxon>
        <taxon>Candidatus Cloacimonadia</taxon>
        <taxon>Candidatus Cloacimonadales</taxon>
        <taxon>Candidatus Cloacimonadaceae</taxon>
        <taxon>Candidatus Cloacimonas</taxon>
    </lineage>
</organism>
<sequence>MVLLQVQFQIEWVSTKKELKGLVHFLDLISKPSPKGALYDQSSRKPNL</sequence>
<dbReference type="EMBL" id="CU466930">
    <property type="protein sequence ID" value="CAO79990.1"/>
    <property type="molecule type" value="Genomic_DNA"/>
</dbReference>
<evidence type="ECO:0000313" key="1">
    <source>
        <dbReference type="EMBL" id="CAO79990.1"/>
    </source>
</evidence>
<name>B0VIT0_CLOAI</name>
<gene>
    <name evidence="1" type="ordered locus">CLOAM0076</name>
</gene>